<evidence type="ECO:0000313" key="3">
    <source>
        <dbReference type="Proteomes" id="UP000033725"/>
    </source>
</evidence>
<evidence type="ECO:0000313" key="2">
    <source>
        <dbReference type="EMBL" id="KJL25019.1"/>
    </source>
</evidence>
<accession>A0A0F0KX19</accession>
<keyword evidence="1" id="KW-1133">Transmembrane helix</keyword>
<feature type="transmembrane region" description="Helical" evidence="1">
    <location>
        <begin position="91"/>
        <end position="110"/>
    </location>
</feature>
<dbReference type="InterPro" id="IPR046548">
    <property type="entry name" value="DUF6804"/>
</dbReference>
<dbReference type="EMBL" id="JYIV01000018">
    <property type="protein sequence ID" value="KJL25019.1"/>
    <property type="molecule type" value="Genomic_DNA"/>
</dbReference>
<protein>
    <submittedName>
        <fullName evidence="2">Uncharacterized protein</fullName>
    </submittedName>
</protein>
<dbReference type="Pfam" id="PF20619">
    <property type="entry name" value="DUF6804"/>
    <property type="match status" value="1"/>
</dbReference>
<dbReference type="PATRIC" id="fig|82380.10.peg.840"/>
<sequence>MGTLMTQKKRTPSTYQRNALAPSLLAAAVLFLAPVLLASDWASVILYVTSILAVIVGWFAVQARHWWWIPVFIAIAVLWNPVMPFPFAGPVWTGIQPAAAVVFLVAGSLIKFPRP</sequence>
<proteinExistence type="predicted"/>
<name>A0A0F0KX19_9MICO</name>
<gene>
    <name evidence="2" type="ORF">RN51_00839</name>
</gene>
<feature type="transmembrane region" description="Helical" evidence="1">
    <location>
        <begin position="66"/>
        <end position="85"/>
    </location>
</feature>
<dbReference type="AlphaFoldDB" id="A0A0F0KX19"/>
<reference evidence="2 3" key="1">
    <citation type="submission" date="2015-02" db="EMBL/GenBank/DDBJ databases">
        <title>Draft genome sequences of ten Microbacterium spp. with emphasis on heavy metal contaminated environments.</title>
        <authorList>
            <person name="Corretto E."/>
        </authorList>
    </citation>
    <scope>NUCLEOTIDE SEQUENCE [LARGE SCALE GENOMIC DNA]</scope>
    <source>
        <strain evidence="2 3">BEL163</strain>
    </source>
</reference>
<comment type="caution">
    <text evidence="2">The sequence shown here is derived from an EMBL/GenBank/DDBJ whole genome shotgun (WGS) entry which is preliminary data.</text>
</comment>
<organism evidence="2 3">
    <name type="scientific">Microbacterium oxydans</name>
    <dbReference type="NCBI Taxonomy" id="82380"/>
    <lineage>
        <taxon>Bacteria</taxon>
        <taxon>Bacillati</taxon>
        <taxon>Actinomycetota</taxon>
        <taxon>Actinomycetes</taxon>
        <taxon>Micrococcales</taxon>
        <taxon>Microbacteriaceae</taxon>
        <taxon>Microbacterium</taxon>
    </lineage>
</organism>
<keyword evidence="1" id="KW-0472">Membrane</keyword>
<dbReference type="Proteomes" id="UP000033725">
    <property type="component" value="Unassembled WGS sequence"/>
</dbReference>
<evidence type="ECO:0000256" key="1">
    <source>
        <dbReference type="SAM" id="Phobius"/>
    </source>
</evidence>
<keyword evidence="1" id="KW-0812">Transmembrane</keyword>
<feature type="transmembrane region" description="Helical" evidence="1">
    <location>
        <begin position="20"/>
        <end position="38"/>
    </location>
</feature>
<feature type="transmembrane region" description="Helical" evidence="1">
    <location>
        <begin position="44"/>
        <end position="61"/>
    </location>
</feature>